<dbReference type="GeneID" id="7846706"/>
<evidence type="ECO:0000313" key="10">
    <source>
        <dbReference type="Proteomes" id="UP000009168"/>
    </source>
</evidence>
<reference evidence="10" key="1">
    <citation type="journal article" date="2006" name="PLoS Biol.">
        <title>Macronuclear genome sequence of the ciliate Tetrahymena thermophila, a model eukaryote.</title>
        <authorList>
            <person name="Eisen J.A."/>
            <person name="Coyne R.S."/>
            <person name="Wu M."/>
            <person name="Wu D."/>
            <person name="Thiagarajan M."/>
            <person name="Wortman J.R."/>
            <person name="Badger J.H."/>
            <person name="Ren Q."/>
            <person name="Amedeo P."/>
            <person name="Jones K.M."/>
            <person name="Tallon L.J."/>
            <person name="Delcher A.L."/>
            <person name="Salzberg S.L."/>
            <person name="Silva J.C."/>
            <person name="Haas B.J."/>
            <person name="Majoros W.H."/>
            <person name="Farzad M."/>
            <person name="Carlton J.M."/>
            <person name="Smith R.K. Jr."/>
            <person name="Garg J."/>
            <person name="Pearlman R.E."/>
            <person name="Karrer K.M."/>
            <person name="Sun L."/>
            <person name="Manning G."/>
            <person name="Elde N.C."/>
            <person name="Turkewitz A.P."/>
            <person name="Asai D.J."/>
            <person name="Wilkes D.E."/>
            <person name="Wang Y."/>
            <person name="Cai H."/>
            <person name="Collins K."/>
            <person name="Stewart B.A."/>
            <person name="Lee S.R."/>
            <person name="Wilamowska K."/>
            <person name="Weinberg Z."/>
            <person name="Ruzzo W.L."/>
            <person name="Wloga D."/>
            <person name="Gaertig J."/>
            <person name="Frankel J."/>
            <person name="Tsao C.-C."/>
            <person name="Gorovsky M.A."/>
            <person name="Keeling P.J."/>
            <person name="Waller R.F."/>
            <person name="Patron N.J."/>
            <person name="Cherry J.M."/>
            <person name="Stover N.A."/>
            <person name="Krieger C.J."/>
            <person name="del Toro C."/>
            <person name="Ryder H.F."/>
            <person name="Williamson S.C."/>
            <person name="Barbeau R.A."/>
            <person name="Hamilton E.P."/>
            <person name="Orias E."/>
        </authorList>
    </citation>
    <scope>NUCLEOTIDE SEQUENCE [LARGE SCALE GENOMIC DNA]</scope>
    <source>
        <strain evidence="10">SB210</strain>
    </source>
</reference>
<feature type="region of interest" description="Disordered" evidence="7">
    <location>
        <begin position="19"/>
        <end position="44"/>
    </location>
</feature>
<dbReference type="KEGG" id="tet:TTHERM_00225740"/>
<feature type="transmembrane region" description="Helical" evidence="6">
    <location>
        <begin position="291"/>
        <end position="311"/>
    </location>
</feature>
<feature type="transmembrane region" description="Helical" evidence="6">
    <location>
        <begin position="317"/>
        <end position="337"/>
    </location>
</feature>
<dbReference type="OrthoDB" id="440385at2759"/>
<sequence length="367" mass="41521">MAQNPFAVKKKNQVAFKNPFGIKNPIQSGQTDGIYNPQDGGWGDTVQAEGVDDIQQFDSQNAFEVSQGIPNNGFSNTFQQPAKPAVPNPVNQKNIAKKNPFPQKPQNAGNPFAFNPNAQPKGQEDLQFDNSSSLDFQFNMVENTVTKQNSNQQGQQQPKRFDPNQAQQQQQQYQQQQYQQQLGYSNLGFDPNNVDPDNEPPLLVELGVDLNSIKIRTLSVLKFQKCDIQFLEDPDMSGPIILGFIFGFLLLLSGKMQFGYVYGFGISGTLAIYCIMNFLSMHREIPLYNTLSILGYCLMPVIILSFFNVFISLRFSIGYVFALLSILWSTYAATNFFNELIHQEHQKYLVAYPVFLFYSIFVLLTIF</sequence>
<dbReference type="RefSeq" id="XP_001014205.3">
    <property type="nucleotide sequence ID" value="XM_001014205.3"/>
</dbReference>
<evidence type="ECO:0000256" key="2">
    <source>
        <dbReference type="ARBA" id="ARBA00010596"/>
    </source>
</evidence>
<evidence type="ECO:0000256" key="3">
    <source>
        <dbReference type="ARBA" id="ARBA00022692"/>
    </source>
</evidence>
<dbReference type="InterPro" id="IPR045231">
    <property type="entry name" value="Yip1/4-like"/>
</dbReference>
<feature type="compositionally biased region" description="Low complexity" evidence="7">
    <location>
        <begin position="148"/>
        <end position="157"/>
    </location>
</feature>
<evidence type="ECO:0000256" key="6">
    <source>
        <dbReference type="RuleBase" id="RU361264"/>
    </source>
</evidence>
<evidence type="ECO:0000259" key="8">
    <source>
        <dbReference type="Pfam" id="PF04893"/>
    </source>
</evidence>
<proteinExistence type="inferred from homology"/>
<organism evidence="9 10">
    <name type="scientific">Tetrahymena thermophila (strain SB210)</name>
    <dbReference type="NCBI Taxonomy" id="312017"/>
    <lineage>
        <taxon>Eukaryota</taxon>
        <taxon>Sar</taxon>
        <taxon>Alveolata</taxon>
        <taxon>Ciliophora</taxon>
        <taxon>Intramacronucleata</taxon>
        <taxon>Oligohymenophorea</taxon>
        <taxon>Hymenostomatida</taxon>
        <taxon>Tetrahymenina</taxon>
        <taxon>Tetrahymenidae</taxon>
        <taxon>Tetrahymena</taxon>
    </lineage>
</organism>
<accession>Q23C08</accession>
<dbReference type="GO" id="GO:0000139">
    <property type="term" value="C:Golgi membrane"/>
    <property type="evidence" value="ECO:0007669"/>
    <property type="project" value="UniProtKB-SubCell"/>
</dbReference>
<dbReference type="InParanoid" id="Q23C08"/>
<evidence type="ECO:0000256" key="7">
    <source>
        <dbReference type="SAM" id="MobiDB-lite"/>
    </source>
</evidence>
<dbReference type="GO" id="GO:0006888">
    <property type="term" value="P:endoplasmic reticulum to Golgi vesicle-mediated transport"/>
    <property type="evidence" value="ECO:0007669"/>
    <property type="project" value="InterPro"/>
</dbReference>
<feature type="transmembrane region" description="Helical" evidence="6">
    <location>
        <begin position="260"/>
        <end position="279"/>
    </location>
</feature>
<evidence type="ECO:0000256" key="5">
    <source>
        <dbReference type="ARBA" id="ARBA00023136"/>
    </source>
</evidence>
<dbReference type="PANTHER" id="PTHR21236:SF2">
    <property type="entry name" value="PROTEIN YIPF"/>
    <property type="match status" value="1"/>
</dbReference>
<dbReference type="AlphaFoldDB" id="Q23C08"/>
<comment type="subcellular location">
    <subcellularLocation>
        <location evidence="6">Golgi apparatus membrane</location>
        <topology evidence="6">Multi-pass membrane protein</topology>
    </subcellularLocation>
    <subcellularLocation>
        <location evidence="1">Membrane</location>
        <topology evidence="1">Multi-pass membrane protein</topology>
    </subcellularLocation>
</comment>
<dbReference type="GO" id="GO:0005802">
    <property type="term" value="C:trans-Golgi network"/>
    <property type="evidence" value="ECO:0007669"/>
    <property type="project" value="TreeGrafter"/>
</dbReference>
<feature type="region of interest" description="Disordered" evidence="7">
    <location>
        <begin position="146"/>
        <end position="177"/>
    </location>
</feature>
<dbReference type="Pfam" id="PF04893">
    <property type="entry name" value="Yip1"/>
    <property type="match status" value="1"/>
</dbReference>
<evidence type="ECO:0000256" key="1">
    <source>
        <dbReference type="ARBA" id="ARBA00004141"/>
    </source>
</evidence>
<name>Q23C08_TETTS</name>
<keyword evidence="4 6" id="KW-1133">Transmembrane helix</keyword>
<dbReference type="InterPro" id="IPR006977">
    <property type="entry name" value="Yip1_dom"/>
</dbReference>
<gene>
    <name evidence="9" type="ORF">TTHERM_00225740</name>
</gene>
<feature type="transmembrane region" description="Helical" evidence="6">
    <location>
        <begin position="236"/>
        <end position="254"/>
    </location>
</feature>
<dbReference type="STRING" id="312017.Q23C08"/>
<comment type="similarity">
    <text evidence="2 6">Belongs to the YIP1 family.</text>
</comment>
<keyword evidence="3 6" id="KW-0812">Transmembrane</keyword>
<dbReference type="PANTHER" id="PTHR21236">
    <property type="entry name" value="GOLGI MEMBRANE PROTEIN YIP1"/>
    <property type="match status" value="1"/>
</dbReference>
<evidence type="ECO:0000313" key="9">
    <source>
        <dbReference type="EMBL" id="EAR93960.3"/>
    </source>
</evidence>
<keyword evidence="5 6" id="KW-0472">Membrane</keyword>
<keyword evidence="10" id="KW-1185">Reference proteome</keyword>
<dbReference type="GO" id="GO:0048280">
    <property type="term" value="P:vesicle fusion with Golgi apparatus"/>
    <property type="evidence" value="ECO:0007669"/>
    <property type="project" value="TreeGrafter"/>
</dbReference>
<dbReference type="EMBL" id="GG662718">
    <property type="protein sequence ID" value="EAR93960.3"/>
    <property type="molecule type" value="Genomic_DNA"/>
</dbReference>
<feature type="domain" description="Yip1" evidence="8">
    <location>
        <begin position="232"/>
        <end position="364"/>
    </location>
</feature>
<dbReference type="HOGENOM" id="CLU_755438_0_0_1"/>
<feature type="region of interest" description="Disordered" evidence="7">
    <location>
        <begin position="68"/>
        <end position="128"/>
    </location>
</feature>
<feature type="compositionally biased region" description="Low complexity" evidence="7">
    <location>
        <begin position="165"/>
        <end position="177"/>
    </location>
</feature>
<protein>
    <recommendedName>
        <fullName evidence="6">Protein YIPF</fullName>
    </recommendedName>
</protein>
<dbReference type="eggNOG" id="KOG3103">
    <property type="taxonomic scope" value="Eukaryota"/>
</dbReference>
<evidence type="ECO:0000256" key="4">
    <source>
        <dbReference type="ARBA" id="ARBA00022989"/>
    </source>
</evidence>
<dbReference type="Proteomes" id="UP000009168">
    <property type="component" value="Unassembled WGS sequence"/>
</dbReference>
<feature type="transmembrane region" description="Helical" evidence="6">
    <location>
        <begin position="349"/>
        <end position="366"/>
    </location>
</feature>
<feature type="compositionally biased region" description="Low complexity" evidence="7">
    <location>
        <begin position="105"/>
        <end position="120"/>
    </location>
</feature>
<feature type="compositionally biased region" description="Polar residues" evidence="7">
    <location>
        <begin position="68"/>
        <end position="80"/>
    </location>
</feature>